<name>A0ABP9P397_9BACT</name>
<dbReference type="Proteomes" id="UP001499852">
    <property type="component" value="Unassembled WGS sequence"/>
</dbReference>
<sequence>MELQLFPEADEQTLPAMHSEPEAAETETLESEAHEEIKQEPDRQEVVEPAPVIEAAFPELPPLPPELKNVARTLERMLNDPAQRQGAFASFCAAAYVKPEWAGAASEYLTTLFEDQQDVLAEMTRVPDLIIELGSGHYTLTFMVASRWAAKADLARLTRLAEALIATQSKMNSPEVVDLMLALTTSLAISRYSRAEQLLAAASAHATEDERDALDEAHLWLGAGGIVRGSSQEARDLWDVRLRRPRVAWTWSSPEECSALAQLAECLDPKSEAAVLFQAVVPACWWSLLIARSQEGAAYEASLAAAKAVAHERSQPQEESPQEAPKTVVRQPIIIWRAVPFFIGGIVGAWALALGIWAGPYDLVRSSSETAAPVVSMVPGAPGIQQGVPVPAAPVEKAPEHPNEIWRKEQAASLAAEVPELRPWVEKIELGEWPQFEALLSGESPELPKDNPNYQKLLLWLHLDPPSNAEIRSQVPLLLAALRQDSTVIELWEKLVYPGSLNAKDIQEAALRTQHDSRDAWSPTQRALLNRIVAAGVDSP</sequence>
<dbReference type="EMBL" id="BAABIA010000004">
    <property type="protein sequence ID" value="GAA5140091.1"/>
    <property type="molecule type" value="Genomic_DNA"/>
</dbReference>
<keyword evidence="3" id="KW-1185">Reference proteome</keyword>
<evidence type="ECO:0000256" key="1">
    <source>
        <dbReference type="SAM" id="MobiDB-lite"/>
    </source>
</evidence>
<feature type="region of interest" description="Disordered" evidence="1">
    <location>
        <begin position="1"/>
        <end position="46"/>
    </location>
</feature>
<evidence type="ECO:0000313" key="3">
    <source>
        <dbReference type="Proteomes" id="UP001499852"/>
    </source>
</evidence>
<comment type="caution">
    <text evidence="2">The sequence shown here is derived from an EMBL/GenBank/DDBJ whole genome shotgun (WGS) entry which is preliminary data.</text>
</comment>
<accession>A0ABP9P397</accession>
<reference evidence="3" key="1">
    <citation type="journal article" date="2019" name="Int. J. Syst. Evol. Microbiol.">
        <title>The Global Catalogue of Microorganisms (GCM) 10K type strain sequencing project: providing services to taxonomists for standard genome sequencing and annotation.</title>
        <authorList>
            <consortium name="The Broad Institute Genomics Platform"/>
            <consortium name="The Broad Institute Genome Sequencing Center for Infectious Disease"/>
            <person name="Wu L."/>
            <person name="Ma J."/>
        </authorList>
    </citation>
    <scope>NUCLEOTIDE SEQUENCE [LARGE SCALE GENOMIC DNA]</scope>
    <source>
        <strain evidence="3">JCM 18053</strain>
    </source>
</reference>
<evidence type="ECO:0000313" key="2">
    <source>
        <dbReference type="EMBL" id="GAA5140091.1"/>
    </source>
</evidence>
<protein>
    <submittedName>
        <fullName evidence="2">Uncharacterized protein</fullName>
    </submittedName>
</protein>
<feature type="compositionally biased region" description="Basic and acidic residues" evidence="1">
    <location>
        <begin position="31"/>
        <end position="46"/>
    </location>
</feature>
<proteinExistence type="predicted"/>
<gene>
    <name evidence="2" type="ORF">GCM10023213_22000</name>
</gene>
<organism evidence="2 3">
    <name type="scientific">Prosthecobacter algae</name>
    <dbReference type="NCBI Taxonomy" id="1144682"/>
    <lineage>
        <taxon>Bacteria</taxon>
        <taxon>Pseudomonadati</taxon>
        <taxon>Verrucomicrobiota</taxon>
        <taxon>Verrucomicrobiia</taxon>
        <taxon>Verrucomicrobiales</taxon>
        <taxon>Verrucomicrobiaceae</taxon>
        <taxon>Prosthecobacter</taxon>
    </lineage>
</organism>